<dbReference type="InterPro" id="IPR017441">
    <property type="entry name" value="Protein_kinase_ATP_BS"/>
</dbReference>
<feature type="region of interest" description="Disordered" evidence="3">
    <location>
        <begin position="1276"/>
        <end position="1298"/>
    </location>
</feature>
<feature type="domain" description="Protein kinase" evidence="4">
    <location>
        <begin position="18"/>
        <end position="283"/>
    </location>
</feature>
<keyword evidence="6" id="KW-1185">Reference proteome</keyword>
<reference evidence="5 6" key="1">
    <citation type="submission" date="2024-04" db="EMBL/GenBank/DDBJ databases">
        <title>Tritrichomonas musculus Genome.</title>
        <authorList>
            <person name="Alves-Ferreira E."/>
            <person name="Grigg M."/>
            <person name="Lorenzi H."/>
            <person name="Galac M."/>
        </authorList>
    </citation>
    <scope>NUCLEOTIDE SEQUENCE [LARGE SCALE GENOMIC DNA]</scope>
    <source>
        <strain evidence="5 6">EAF2021</strain>
    </source>
</reference>
<dbReference type="Pfam" id="PF00069">
    <property type="entry name" value="Pkinase"/>
    <property type="match status" value="1"/>
</dbReference>
<dbReference type="PANTHER" id="PTHR11102">
    <property type="entry name" value="SEL-1-LIKE PROTEIN"/>
    <property type="match status" value="1"/>
</dbReference>
<dbReference type="Gene3D" id="1.25.40.10">
    <property type="entry name" value="Tetratricopeptide repeat domain"/>
    <property type="match status" value="4"/>
</dbReference>
<dbReference type="Gene3D" id="1.10.510.10">
    <property type="entry name" value="Transferase(Phosphotransferase) domain 1"/>
    <property type="match status" value="1"/>
</dbReference>
<dbReference type="PROSITE" id="PS50011">
    <property type="entry name" value="PROTEIN_KINASE_DOM"/>
    <property type="match status" value="1"/>
</dbReference>
<evidence type="ECO:0000256" key="1">
    <source>
        <dbReference type="ARBA" id="ARBA00038101"/>
    </source>
</evidence>
<feature type="compositionally biased region" description="Basic residues" evidence="3">
    <location>
        <begin position="1276"/>
        <end position="1293"/>
    </location>
</feature>
<comment type="similarity">
    <text evidence="1">Belongs to the sel-1 family.</text>
</comment>
<dbReference type="InterPro" id="IPR000719">
    <property type="entry name" value="Prot_kinase_dom"/>
</dbReference>
<organism evidence="5 6">
    <name type="scientific">Tritrichomonas musculus</name>
    <dbReference type="NCBI Taxonomy" id="1915356"/>
    <lineage>
        <taxon>Eukaryota</taxon>
        <taxon>Metamonada</taxon>
        <taxon>Parabasalia</taxon>
        <taxon>Tritrichomonadida</taxon>
        <taxon>Tritrichomonadidae</taxon>
        <taxon>Tritrichomonas</taxon>
    </lineage>
</organism>
<evidence type="ECO:0000259" key="4">
    <source>
        <dbReference type="PROSITE" id="PS50011"/>
    </source>
</evidence>
<keyword evidence="2" id="KW-0547">Nucleotide-binding</keyword>
<dbReference type="InterPro" id="IPR011009">
    <property type="entry name" value="Kinase-like_dom_sf"/>
</dbReference>
<gene>
    <name evidence="5" type="ORF">M9Y10_043688</name>
</gene>
<dbReference type="InterPro" id="IPR050767">
    <property type="entry name" value="Sel1_AlgK"/>
</dbReference>
<dbReference type="SMART" id="SM00671">
    <property type="entry name" value="SEL1"/>
    <property type="match status" value="23"/>
</dbReference>
<keyword evidence="2" id="KW-0067">ATP-binding</keyword>
<dbReference type="CDD" id="cd00180">
    <property type="entry name" value="PKc"/>
    <property type="match status" value="1"/>
</dbReference>
<evidence type="ECO:0000256" key="3">
    <source>
        <dbReference type="SAM" id="MobiDB-lite"/>
    </source>
</evidence>
<feature type="binding site" evidence="2">
    <location>
        <position position="48"/>
    </location>
    <ligand>
        <name>ATP</name>
        <dbReference type="ChEBI" id="CHEBI:30616"/>
    </ligand>
</feature>
<dbReference type="InterPro" id="IPR006597">
    <property type="entry name" value="Sel1-like"/>
</dbReference>
<accession>A0ABR2K0I7</accession>
<dbReference type="EMBL" id="JAPFFF010000008">
    <property type="protein sequence ID" value="KAK8884574.1"/>
    <property type="molecule type" value="Genomic_DNA"/>
</dbReference>
<dbReference type="PROSITE" id="PS00107">
    <property type="entry name" value="PROTEIN_KINASE_ATP"/>
    <property type="match status" value="1"/>
</dbReference>
<dbReference type="PANTHER" id="PTHR11102:SF160">
    <property type="entry name" value="ERAD-ASSOCIATED E3 UBIQUITIN-PROTEIN LIGASE COMPONENT HRD3"/>
    <property type="match status" value="1"/>
</dbReference>
<dbReference type="SUPFAM" id="SSF81901">
    <property type="entry name" value="HCP-like"/>
    <property type="match status" value="5"/>
</dbReference>
<protein>
    <recommendedName>
        <fullName evidence="4">Protein kinase domain-containing protein</fullName>
    </recommendedName>
</protein>
<evidence type="ECO:0000256" key="2">
    <source>
        <dbReference type="PROSITE-ProRule" id="PRU10141"/>
    </source>
</evidence>
<dbReference type="Proteomes" id="UP001470230">
    <property type="component" value="Unassembled WGS sequence"/>
</dbReference>
<comment type="caution">
    <text evidence="5">The sequence shown here is derived from an EMBL/GenBank/DDBJ whole genome shotgun (WGS) entry which is preliminary data.</text>
</comment>
<dbReference type="Gene3D" id="3.30.200.20">
    <property type="entry name" value="Phosphorylase Kinase, domain 1"/>
    <property type="match status" value="1"/>
</dbReference>
<name>A0ABR2K0I7_9EUKA</name>
<dbReference type="SMART" id="SM00220">
    <property type="entry name" value="S_TKc"/>
    <property type="match status" value="1"/>
</dbReference>
<dbReference type="InterPro" id="IPR011990">
    <property type="entry name" value="TPR-like_helical_dom_sf"/>
</dbReference>
<sequence length="1310" mass="147066">MSEIPGVEPFKGNPNERFEFVKHVGTGGFGDVVLCKDHEHEDKLVIVKLTSFEDPTTRNEILMLSRILHKYVVQYYDYYTLKVDQDLIDKYELKKFSPNTSAFALVIEFGVGGDFYSYVRKRSSIEEIILVKLISQVGQALEYLNENRTMHRDIKPENFLLDKYNDFKVTDFGTGDTISPEETQRMLTQITGTHIYMAPEIKSCQKYYNYLVDIFSLGMSIYRGCRGDVTDQDLQNVIEDGQVVLPEPIPEQYSPQFYELVHKMIAYNACDRATLPDIKEALLQIVTPKKLSEDEQKLLDTSLNLFYGIDGIVNKKEAISNFEKLLKDSELECSEAAFQLAQCYLFGDTVEKNEEQAITLLRMAARKLHVPALKLLAFCYQHGIGVEKDMFTATQLLTIAQKDDAEANFLLGFNLYNGEHIDLKGKHDPKTTIKQDYELAVHYFLKAKDFVLAQNYLGLCYLNGYGVHADINEAYKYFSLAANGGSIDGMYNLANFYLTKYSDNQFYTEKAIKLLTEAAKQYHMGAAFKLSELYSNGTIIPRDEKKASLYSKINSTGPNTYDSTYNLALLKLNGKADEDDAHQVLKNTFEAFYLFSQCSEGHSGALYHLAQCYRDGTGTNKDLKKAADLFEKASNNGILDASCDFALCLLNGEGRPEDKAKAIKLFTELSELGCSYATYCLAKCYLTCDGVEGDMERSISLLRTAHADGYTEATYLLAELIQSTEVREARELFEIAALKGHAGACYNYGLIFSKGISVYIDKLKSFSFFEKASKHNHPQATTELGKLYEIGFGTLKDENKAFQLYQKAVNLGDSQAQYNLAMCYLNGVGTEIDQEKARSLFEKASESGNAEAKYQLGLLYQKGIGGPVDTTKAADLFNEASRENIDGASLQLGYCFLNGVGRKTEPNRAFSIFKKLGEKTHYNVEAAFQLAQFYMNGQATRADPEKAYGIFKKLSDEKNYIPAMCELGICCIEGFGTKEDTSKGLAYLKKAAEKRNSKALNLLGVCYLKGKKKSKESKSEGIPEDPKLAIEYFRKAAELGSMLAKVNLATCYIQGSGVPKQPERGYKYLQEAHEDPAAKFRIGVCLFKGAGVPCNKQEGLRLIQEAAEKDSNAMCYYGKLLLRDDDKDIPQDLTTARKYIEQSAKLNHPEGMFQYGLILEKEDPEPENPLSMNKLQSQSFFQKSSDAGCSKASFHLGEILFNDKSRQKEAVDYFVKAANLNNIEALERLAEIYNEGCEGVDVDEEKAEDCQARANELQGIGPIDMTSSVFMAVPNKKKQQKKKVTKKGKKKPKSNNGFFGLIRRTLRIDE</sequence>
<dbReference type="Pfam" id="PF08238">
    <property type="entry name" value="Sel1"/>
    <property type="match status" value="23"/>
</dbReference>
<proteinExistence type="inferred from homology"/>
<evidence type="ECO:0000313" key="6">
    <source>
        <dbReference type="Proteomes" id="UP001470230"/>
    </source>
</evidence>
<evidence type="ECO:0000313" key="5">
    <source>
        <dbReference type="EMBL" id="KAK8884574.1"/>
    </source>
</evidence>
<dbReference type="SUPFAM" id="SSF56112">
    <property type="entry name" value="Protein kinase-like (PK-like)"/>
    <property type="match status" value="1"/>
</dbReference>